<keyword evidence="3" id="KW-0804">Transcription</keyword>
<dbReference type="GO" id="GO:0003700">
    <property type="term" value="F:DNA-binding transcription factor activity"/>
    <property type="evidence" value="ECO:0007669"/>
    <property type="project" value="TreeGrafter"/>
</dbReference>
<sequence length="227" mass="24748">MTARRETLTRERVLDAALNLVDTQGWAKLSMRRLAAMVGVEAMSLYNHVRNKRDLLDGMAARVFEQIELPDPELPWPQRVRALCHHANICFSAYPAVVGALAAGQANPRSPGALRFIDALLGALLDAGLDERAAVRHYRSLLAMLFGSVLARTGDIADATGAPDEPITDWFCRTVTAEQLPNLHRTLPALIDVDCRPDFDHTIDMFLAGLQATAGESASGPHSTGQR</sequence>
<dbReference type="Gene3D" id="1.10.357.10">
    <property type="entry name" value="Tetracycline Repressor, domain 2"/>
    <property type="match status" value="1"/>
</dbReference>
<keyword evidence="2 4" id="KW-0238">DNA-binding</keyword>
<comment type="caution">
    <text evidence="6">The sequence shown here is derived from an EMBL/GenBank/DDBJ whole genome shotgun (WGS) entry which is preliminary data.</text>
</comment>
<dbReference type="GO" id="GO:0000976">
    <property type="term" value="F:transcription cis-regulatory region binding"/>
    <property type="evidence" value="ECO:0007669"/>
    <property type="project" value="TreeGrafter"/>
</dbReference>
<dbReference type="Pfam" id="PF02909">
    <property type="entry name" value="TetR_C_1"/>
    <property type="match status" value="1"/>
</dbReference>
<name>A0A7K0D945_9NOCA</name>
<evidence type="ECO:0000256" key="3">
    <source>
        <dbReference type="ARBA" id="ARBA00023163"/>
    </source>
</evidence>
<dbReference type="InterPro" id="IPR009057">
    <property type="entry name" value="Homeodomain-like_sf"/>
</dbReference>
<reference evidence="6 7" key="1">
    <citation type="submission" date="2019-10" db="EMBL/GenBank/DDBJ databases">
        <title>Nocardia macrotermitis sp. nov. and Nocardia aurantia sp. nov., isolated from the gut of fungus growing-termite Macrotermes natalensis.</title>
        <authorList>
            <person name="Benndorf R."/>
            <person name="Schwitalla J."/>
            <person name="Martin K."/>
            <person name="De Beer W."/>
            <person name="Kaster A.-K."/>
            <person name="Vollmers J."/>
            <person name="Poulsen M."/>
            <person name="Beemelmanns C."/>
        </authorList>
    </citation>
    <scope>NUCLEOTIDE SEQUENCE [LARGE SCALE GENOMIC DNA]</scope>
    <source>
        <strain evidence="6 7">RB20</strain>
    </source>
</reference>
<accession>A0A7K0D945</accession>
<dbReference type="InterPro" id="IPR036271">
    <property type="entry name" value="Tet_transcr_reg_TetR-rel_C_sf"/>
</dbReference>
<dbReference type="Proteomes" id="UP000438448">
    <property type="component" value="Unassembled WGS sequence"/>
</dbReference>
<gene>
    <name evidence="6" type="ORF">NRB20_53410</name>
</gene>
<protein>
    <recommendedName>
        <fullName evidence="5">HTH tetR-type domain-containing protein</fullName>
    </recommendedName>
</protein>
<feature type="DNA-binding region" description="H-T-H motif" evidence="4">
    <location>
        <begin position="30"/>
        <end position="49"/>
    </location>
</feature>
<evidence type="ECO:0000313" key="6">
    <source>
        <dbReference type="EMBL" id="MQY22228.1"/>
    </source>
</evidence>
<dbReference type="EMBL" id="WEGK01000012">
    <property type="protein sequence ID" value="MQY22228.1"/>
    <property type="molecule type" value="Genomic_DNA"/>
</dbReference>
<dbReference type="Gene3D" id="1.10.10.60">
    <property type="entry name" value="Homeodomain-like"/>
    <property type="match status" value="1"/>
</dbReference>
<dbReference type="PROSITE" id="PS50977">
    <property type="entry name" value="HTH_TETR_2"/>
    <property type="match status" value="1"/>
</dbReference>
<evidence type="ECO:0000259" key="5">
    <source>
        <dbReference type="PROSITE" id="PS50977"/>
    </source>
</evidence>
<keyword evidence="1" id="KW-0805">Transcription regulation</keyword>
<evidence type="ECO:0000256" key="4">
    <source>
        <dbReference type="PROSITE-ProRule" id="PRU00335"/>
    </source>
</evidence>
<dbReference type="PANTHER" id="PTHR30055:SF151">
    <property type="entry name" value="TRANSCRIPTIONAL REGULATORY PROTEIN"/>
    <property type="match status" value="1"/>
</dbReference>
<evidence type="ECO:0000256" key="1">
    <source>
        <dbReference type="ARBA" id="ARBA00023015"/>
    </source>
</evidence>
<dbReference type="PRINTS" id="PR00455">
    <property type="entry name" value="HTHTETR"/>
</dbReference>
<dbReference type="GO" id="GO:0045892">
    <property type="term" value="P:negative regulation of DNA-templated transcription"/>
    <property type="evidence" value="ECO:0007669"/>
    <property type="project" value="InterPro"/>
</dbReference>
<evidence type="ECO:0000256" key="2">
    <source>
        <dbReference type="ARBA" id="ARBA00023125"/>
    </source>
</evidence>
<dbReference type="SUPFAM" id="SSF46689">
    <property type="entry name" value="Homeodomain-like"/>
    <property type="match status" value="1"/>
</dbReference>
<dbReference type="SUPFAM" id="SSF48498">
    <property type="entry name" value="Tetracyclin repressor-like, C-terminal domain"/>
    <property type="match status" value="1"/>
</dbReference>
<evidence type="ECO:0000313" key="7">
    <source>
        <dbReference type="Proteomes" id="UP000438448"/>
    </source>
</evidence>
<keyword evidence="7" id="KW-1185">Reference proteome</keyword>
<dbReference type="RefSeq" id="WP_319945419.1">
    <property type="nucleotide sequence ID" value="NZ_WEGK01000012.1"/>
</dbReference>
<dbReference type="PANTHER" id="PTHR30055">
    <property type="entry name" value="HTH-TYPE TRANSCRIPTIONAL REGULATOR RUTR"/>
    <property type="match status" value="1"/>
</dbReference>
<dbReference type="Pfam" id="PF00440">
    <property type="entry name" value="TetR_N"/>
    <property type="match status" value="1"/>
</dbReference>
<dbReference type="InterPro" id="IPR050109">
    <property type="entry name" value="HTH-type_TetR-like_transc_reg"/>
</dbReference>
<organism evidence="6 7">
    <name type="scientific">Nocardia macrotermitis</name>
    <dbReference type="NCBI Taxonomy" id="2585198"/>
    <lineage>
        <taxon>Bacteria</taxon>
        <taxon>Bacillati</taxon>
        <taxon>Actinomycetota</taxon>
        <taxon>Actinomycetes</taxon>
        <taxon>Mycobacteriales</taxon>
        <taxon>Nocardiaceae</taxon>
        <taxon>Nocardia</taxon>
    </lineage>
</organism>
<feature type="domain" description="HTH tetR-type" evidence="5">
    <location>
        <begin position="7"/>
        <end position="67"/>
    </location>
</feature>
<proteinExistence type="predicted"/>
<dbReference type="InterPro" id="IPR001647">
    <property type="entry name" value="HTH_TetR"/>
</dbReference>
<dbReference type="InterPro" id="IPR004111">
    <property type="entry name" value="Repressor_TetR_C"/>
</dbReference>
<dbReference type="AlphaFoldDB" id="A0A7K0D945"/>